<keyword evidence="4" id="KW-0597">Phosphoprotein</keyword>
<evidence type="ECO:0000259" key="6">
    <source>
        <dbReference type="PROSITE" id="PS50110"/>
    </source>
</evidence>
<dbReference type="CDD" id="cd17624">
    <property type="entry name" value="REC_OmpR_PmrA-like"/>
    <property type="match status" value="1"/>
</dbReference>
<dbReference type="GO" id="GO:0005829">
    <property type="term" value="C:cytosol"/>
    <property type="evidence" value="ECO:0007669"/>
    <property type="project" value="TreeGrafter"/>
</dbReference>
<dbReference type="InterPro" id="IPR001867">
    <property type="entry name" value="OmpR/PhoB-type_DNA-bd"/>
</dbReference>
<keyword evidence="9" id="KW-1185">Reference proteome</keyword>
<dbReference type="SMART" id="SM00862">
    <property type="entry name" value="Trans_reg_C"/>
    <property type="match status" value="1"/>
</dbReference>
<dbReference type="InterPro" id="IPR036388">
    <property type="entry name" value="WH-like_DNA-bd_sf"/>
</dbReference>
<dbReference type="EMBL" id="CP053069">
    <property type="protein sequence ID" value="QJR09571.1"/>
    <property type="molecule type" value="Genomic_DNA"/>
</dbReference>
<keyword evidence="3" id="KW-0804">Transcription</keyword>
<dbReference type="GO" id="GO:0000156">
    <property type="term" value="F:phosphorelay response regulator activity"/>
    <property type="evidence" value="ECO:0007669"/>
    <property type="project" value="TreeGrafter"/>
</dbReference>
<dbReference type="InterPro" id="IPR011006">
    <property type="entry name" value="CheY-like_superfamily"/>
</dbReference>
<dbReference type="GO" id="GO:0000976">
    <property type="term" value="F:transcription cis-regulatory region binding"/>
    <property type="evidence" value="ECO:0007669"/>
    <property type="project" value="TreeGrafter"/>
</dbReference>
<dbReference type="Pfam" id="PF00072">
    <property type="entry name" value="Response_reg"/>
    <property type="match status" value="1"/>
</dbReference>
<dbReference type="KEGG" id="uru:DSM104443_00620"/>
<evidence type="ECO:0000259" key="7">
    <source>
        <dbReference type="PROSITE" id="PS51755"/>
    </source>
</evidence>
<dbReference type="PROSITE" id="PS51755">
    <property type="entry name" value="OMPR_PHOB"/>
    <property type="match status" value="1"/>
</dbReference>
<evidence type="ECO:0000256" key="5">
    <source>
        <dbReference type="PROSITE-ProRule" id="PRU01091"/>
    </source>
</evidence>
<evidence type="ECO:0000256" key="4">
    <source>
        <dbReference type="PROSITE-ProRule" id="PRU00169"/>
    </source>
</evidence>
<evidence type="ECO:0000256" key="3">
    <source>
        <dbReference type="ARBA" id="ARBA00023163"/>
    </source>
</evidence>
<evidence type="ECO:0000256" key="2">
    <source>
        <dbReference type="ARBA" id="ARBA00023125"/>
    </source>
</evidence>
<gene>
    <name evidence="8" type="primary">qseB</name>
    <name evidence="8" type="ORF">DSM104443_00620</name>
</gene>
<dbReference type="CDD" id="cd00383">
    <property type="entry name" value="trans_reg_C"/>
    <property type="match status" value="1"/>
</dbReference>
<accession>A0A6M4GQR2</accession>
<dbReference type="InterPro" id="IPR001789">
    <property type="entry name" value="Sig_transdc_resp-reg_receiver"/>
</dbReference>
<keyword evidence="2 5" id="KW-0238">DNA-binding</keyword>
<dbReference type="RefSeq" id="WP_171089390.1">
    <property type="nucleotide sequence ID" value="NZ_CP053069.1"/>
</dbReference>
<proteinExistence type="predicted"/>
<dbReference type="Gene3D" id="6.10.250.690">
    <property type="match status" value="1"/>
</dbReference>
<protein>
    <submittedName>
        <fullName evidence="8">Transcriptional regulatory protein QseB</fullName>
    </submittedName>
</protein>
<reference evidence="8 9" key="1">
    <citation type="submission" date="2020-04" db="EMBL/GenBank/DDBJ databases">
        <title>Usitatibacter rugosus gen. nov., sp. nov. and Usitatibacter palustris sp. nov., novel members of Usitatibacteraceae fam. nov. within the order Nitrosomonadales isolated from soil.</title>
        <authorList>
            <person name="Huber K.J."/>
            <person name="Neumann-Schaal M."/>
            <person name="Geppert A."/>
            <person name="Luckner M."/>
            <person name="Wanner G."/>
            <person name="Overmann J."/>
        </authorList>
    </citation>
    <scope>NUCLEOTIDE SEQUENCE [LARGE SCALE GENOMIC DNA]</scope>
    <source>
        <strain evidence="8 9">0125_3</strain>
    </source>
</reference>
<organism evidence="8 9">
    <name type="scientific">Usitatibacter rugosus</name>
    <dbReference type="NCBI Taxonomy" id="2732067"/>
    <lineage>
        <taxon>Bacteria</taxon>
        <taxon>Pseudomonadati</taxon>
        <taxon>Pseudomonadota</taxon>
        <taxon>Betaproteobacteria</taxon>
        <taxon>Nitrosomonadales</taxon>
        <taxon>Usitatibacteraceae</taxon>
        <taxon>Usitatibacter</taxon>
    </lineage>
</organism>
<dbReference type="AlphaFoldDB" id="A0A6M4GQR2"/>
<dbReference type="GO" id="GO:0032993">
    <property type="term" value="C:protein-DNA complex"/>
    <property type="evidence" value="ECO:0007669"/>
    <property type="project" value="TreeGrafter"/>
</dbReference>
<evidence type="ECO:0000256" key="1">
    <source>
        <dbReference type="ARBA" id="ARBA00023015"/>
    </source>
</evidence>
<dbReference type="Gene3D" id="3.40.50.2300">
    <property type="match status" value="1"/>
</dbReference>
<keyword evidence="1" id="KW-0805">Transcription regulation</keyword>
<dbReference type="InterPro" id="IPR039420">
    <property type="entry name" value="WalR-like"/>
</dbReference>
<dbReference type="Pfam" id="PF00486">
    <property type="entry name" value="Trans_reg_C"/>
    <property type="match status" value="1"/>
</dbReference>
<dbReference type="SUPFAM" id="SSF52172">
    <property type="entry name" value="CheY-like"/>
    <property type="match status" value="1"/>
</dbReference>
<dbReference type="SMART" id="SM00448">
    <property type="entry name" value="REC"/>
    <property type="match status" value="1"/>
</dbReference>
<evidence type="ECO:0000313" key="9">
    <source>
        <dbReference type="Proteomes" id="UP000501534"/>
    </source>
</evidence>
<feature type="domain" description="OmpR/PhoB-type" evidence="7">
    <location>
        <begin position="124"/>
        <end position="220"/>
    </location>
</feature>
<feature type="DNA-binding region" description="OmpR/PhoB-type" evidence="5">
    <location>
        <begin position="124"/>
        <end position="220"/>
    </location>
</feature>
<dbReference type="PROSITE" id="PS50110">
    <property type="entry name" value="RESPONSE_REGULATORY"/>
    <property type="match status" value="1"/>
</dbReference>
<name>A0A6M4GQR2_9PROT</name>
<dbReference type="Gene3D" id="1.10.10.10">
    <property type="entry name" value="Winged helix-like DNA-binding domain superfamily/Winged helix DNA-binding domain"/>
    <property type="match status" value="1"/>
</dbReference>
<dbReference type="GO" id="GO:0006355">
    <property type="term" value="P:regulation of DNA-templated transcription"/>
    <property type="evidence" value="ECO:0007669"/>
    <property type="project" value="InterPro"/>
</dbReference>
<dbReference type="Proteomes" id="UP000501534">
    <property type="component" value="Chromosome"/>
</dbReference>
<dbReference type="PANTHER" id="PTHR48111">
    <property type="entry name" value="REGULATOR OF RPOS"/>
    <property type="match status" value="1"/>
</dbReference>
<feature type="domain" description="Response regulatory" evidence="6">
    <location>
        <begin position="2"/>
        <end position="116"/>
    </location>
</feature>
<evidence type="ECO:0000313" key="8">
    <source>
        <dbReference type="EMBL" id="QJR09571.1"/>
    </source>
</evidence>
<dbReference type="PANTHER" id="PTHR48111:SF67">
    <property type="entry name" value="TRANSCRIPTIONAL REGULATORY PROTEIN TCTD"/>
    <property type="match status" value="1"/>
</dbReference>
<feature type="modified residue" description="4-aspartylphosphate" evidence="4">
    <location>
        <position position="51"/>
    </location>
</feature>
<sequence>MHVLIVEDDPILAGGITEKLRREGYVADSVTSAEQADTALRVSQIDLVILDIGLPGVDGFSWLRKMRANGGQQSVLVLTARNDVSDRVQGLTLGADDYLPKPYATEELLARVYALARRGRALKSRIIEHGPLTIDLDRKRAMLSGKPLDLPQREHAILEYLFSNVEAIVGKDKIAGAVASWNEEISANAIEVHMSRLRSKLEDSGIKIRTIRGLGYLVEAWKDA</sequence>